<evidence type="ECO:0000313" key="3">
    <source>
        <dbReference type="Proteomes" id="UP000030671"/>
    </source>
</evidence>
<feature type="compositionally biased region" description="Basic and acidic residues" evidence="1">
    <location>
        <begin position="482"/>
        <end position="496"/>
    </location>
</feature>
<dbReference type="RefSeq" id="XP_009547538.1">
    <property type="nucleotide sequence ID" value="XM_009549243.1"/>
</dbReference>
<dbReference type="KEGG" id="hir:HETIRDRAFT_452326"/>
<dbReference type="InParanoid" id="W4K4U7"/>
<sequence length="606" mass="66223">MGTARRWYSTAHDDNTSPRAVTPLRLSKQTQTPLNSLKGQPSCARGPEADAPASENDSTGMTSRRVDGACERVAAGSGWIQRMPRDQPGVRERGTTERPINFSRHYRRSATADGYPARWRPALVLPPSQRHEGLCFGRALGSPSSPIACRQHQRLQRPGCRARLPLRSSAGSSHTLLEHTWTPKEVPRVTRTVDDVLTVESLEEPARCSPRSRPLAVTMPIIEIAGILDGLGMDAHHAPHLHTATSSTAIVDVISPQAGQRTPGRQRPSARRFATAGPSRLMAGALDAEHQKYPETHRRKCPSAERAPAHAATRSSVPSACHPRSLLCSIFRPPGAVPLPRMEGPGLSPSDTGLGANTVSSARGAHTRRAVGLSFCENVRRAPPAHLPIKHTVAFSRLPAAAPPDPPPEASPPLAKSGQKRPKWKIRKDQIRKGKKRDEKTDDDPRPLRRRENGSGFHSEKPLGRSPSPSSSRRAVLSAQRLENRLPRARTPRDLPTRTNSRWATAEPDSAFLLPIFCLSFFVPPPTLRPRFCFSRRRRGSARRLAASRCNQRNNGTLDAKTCEDAQKKRDPSGILVVVARPPAGPLDFQIRLGPRGPTATVIVVP</sequence>
<dbReference type="AlphaFoldDB" id="W4K4U7"/>
<dbReference type="Proteomes" id="UP000030671">
    <property type="component" value="Unassembled WGS sequence"/>
</dbReference>
<reference evidence="2 3" key="1">
    <citation type="journal article" date="2012" name="New Phytol.">
        <title>Insight into trade-off between wood decay and parasitism from the genome of a fungal forest pathogen.</title>
        <authorList>
            <person name="Olson A."/>
            <person name="Aerts A."/>
            <person name="Asiegbu F."/>
            <person name="Belbahri L."/>
            <person name="Bouzid O."/>
            <person name="Broberg A."/>
            <person name="Canback B."/>
            <person name="Coutinho P.M."/>
            <person name="Cullen D."/>
            <person name="Dalman K."/>
            <person name="Deflorio G."/>
            <person name="van Diepen L.T."/>
            <person name="Dunand C."/>
            <person name="Duplessis S."/>
            <person name="Durling M."/>
            <person name="Gonthier P."/>
            <person name="Grimwood J."/>
            <person name="Fossdal C.G."/>
            <person name="Hansson D."/>
            <person name="Henrissat B."/>
            <person name="Hietala A."/>
            <person name="Himmelstrand K."/>
            <person name="Hoffmeister D."/>
            <person name="Hogberg N."/>
            <person name="James T.Y."/>
            <person name="Karlsson M."/>
            <person name="Kohler A."/>
            <person name="Kues U."/>
            <person name="Lee Y.H."/>
            <person name="Lin Y.C."/>
            <person name="Lind M."/>
            <person name="Lindquist E."/>
            <person name="Lombard V."/>
            <person name="Lucas S."/>
            <person name="Lunden K."/>
            <person name="Morin E."/>
            <person name="Murat C."/>
            <person name="Park J."/>
            <person name="Raffaello T."/>
            <person name="Rouze P."/>
            <person name="Salamov A."/>
            <person name="Schmutz J."/>
            <person name="Solheim H."/>
            <person name="Stahlberg J."/>
            <person name="Velez H."/>
            <person name="de Vries R.P."/>
            <person name="Wiebenga A."/>
            <person name="Woodward S."/>
            <person name="Yakovlev I."/>
            <person name="Garbelotto M."/>
            <person name="Martin F."/>
            <person name="Grigoriev I.V."/>
            <person name="Stenlid J."/>
        </authorList>
    </citation>
    <scope>NUCLEOTIDE SEQUENCE [LARGE SCALE GENOMIC DNA]</scope>
    <source>
        <strain evidence="2 3">TC 32-1</strain>
    </source>
</reference>
<organism evidence="2 3">
    <name type="scientific">Heterobasidion irregulare (strain TC 32-1)</name>
    <dbReference type="NCBI Taxonomy" id="747525"/>
    <lineage>
        <taxon>Eukaryota</taxon>
        <taxon>Fungi</taxon>
        <taxon>Dikarya</taxon>
        <taxon>Basidiomycota</taxon>
        <taxon>Agaricomycotina</taxon>
        <taxon>Agaricomycetes</taxon>
        <taxon>Russulales</taxon>
        <taxon>Bondarzewiaceae</taxon>
        <taxon>Heterobasidion</taxon>
        <taxon>Heterobasidion annosum species complex</taxon>
    </lineage>
</organism>
<keyword evidence="3" id="KW-1185">Reference proteome</keyword>
<feature type="region of interest" description="Disordered" evidence="1">
    <location>
        <begin position="398"/>
        <end position="501"/>
    </location>
</feature>
<evidence type="ECO:0000313" key="2">
    <source>
        <dbReference type="EMBL" id="ETW80838.1"/>
    </source>
</evidence>
<feature type="compositionally biased region" description="Pro residues" evidence="1">
    <location>
        <begin position="401"/>
        <end position="411"/>
    </location>
</feature>
<dbReference type="GeneID" id="20676244"/>
<name>W4K4U7_HETIT</name>
<accession>W4K4U7</accession>
<proteinExistence type="predicted"/>
<dbReference type="HOGENOM" id="CLU_450588_0_0_1"/>
<feature type="compositionally biased region" description="Low complexity" evidence="1">
    <location>
        <begin position="465"/>
        <end position="474"/>
    </location>
</feature>
<feature type="region of interest" description="Disordered" evidence="1">
    <location>
        <begin position="1"/>
        <end position="67"/>
    </location>
</feature>
<evidence type="ECO:0000256" key="1">
    <source>
        <dbReference type="SAM" id="MobiDB-lite"/>
    </source>
</evidence>
<feature type="compositionally biased region" description="Polar residues" evidence="1">
    <location>
        <begin position="27"/>
        <end position="39"/>
    </location>
</feature>
<dbReference type="EMBL" id="KI925459">
    <property type="protein sequence ID" value="ETW80838.1"/>
    <property type="molecule type" value="Genomic_DNA"/>
</dbReference>
<feature type="region of interest" description="Disordered" evidence="1">
    <location>
        <begin position="294"/>
        <end position="317"/>
    </location>
</feature>
<protein>
    <submittedName>
        <fullName evidence="2">Uncharacterized protein</fullName>
    </submittedName>
</protein>
<gene>
    <name evidence="2" type="ORF">HETIRDRAFT_452326</name>
</gene>
<feature type="compositionally biased region" description="Basic and acidic residues" evidence="1">
    <location>
        <begin position="427"/>
        <end position="463"/>
    </location>
</feature>